<evidence type="ECO:0000256" key="7">
    <source>
        <dbReference type="HAMAP-Rule" id="MF_00201"/>
    </source>
</evidence>
<name>A0A7U6GEK8_CALEA</name>
<evidence type="ECO:0000256" key="4">
    <source>
        <dbReference type="ARBA" id="ARBA00023172"/>
    </source>
</evidence>
<dbReference type="Gene3D" id="1.20.1440.120">
    <property type="entry name" value="Recombination protein O, C-terminal domain"/>
    <property type="match status" value="1"/>
</dbReference>
<dbReference type="OrthoDB" id="9797083at2"/>
<evidence type="ECO:0000256" key="5">
    <source>
        <dbReference type="ARBA" id="ARBA00023204"/>
    </source>
</evidence>
<dbReference type="AlphaFoldDB" id="A0A7U6GEK8"/>
<sequence length="235" mass="27521">MGYININGLTITSFDTKETDRYVVMLTDKLGKINVKFKSVRTSTSKRSGYTDSFVYEKVQLYKKGNTYIATEIEMLDDFRDAKNDLSKMVVLLYIKELLLLLLPYEEENMEILDLTLKTLSFLSSVEPVYSKVALLYYMFHFMKLLGSPINFLQEHPKVIYFSFENNGFNENSGFTVDAVVYEESLLLNKMAYPEKLNIVKFNEILDLLNYYIIQKFELDEYKKFLESVKTLSVR</sequence>
<gene>
    <name evidence="7" type="primary">recO</name>
    <name evidence="9" type="ordered locus">CSE_08370</name>
</gene>
<dbReference type="PANTHER" id="PTHR33991">
    <property type="entry name" value="DNA REPAIR PROTEIN RECO"/>
    <property type="match status" value="1"/>
</dbReference>
<evidence type="ECO:0000256" key="1">
    <source>
        <dbReference type="ARBA" id="ARBA00007452"/>
    </source>
</evidence>
<dbReference type="HAMAP" id="MF_00201">
    <property type="entry name" value="RecO"/>
    <property type="match status" value="1"/>
</dbReference>
<evidence type="ECO:0000313" key="9">
    <source>
        <dbReference type="EMBL" id="BAL80963.1"/>
    </source>
</evidence>
<organism evidence="9 10">
    <name type="scientific">Caldisericum exile (strain DSM 21853 / NBRC 104410 / AZM16c01)</name>
    <dbReference type="NCBI Taxonomy" id="511051"/>
    <lineage>
        <taxon>Bacteria</taxon>
        <taxon>Pseudomonadati</taxon>
        <taxon>Caldisericota/Cryosericota group</taxon>
        <taxon>Caldisericota</taxon>
        <taxon>Caldisericia</taxon>
        <taxon>Caldisericales</taxon>
        <taxon>Caldisericaceae</taxon>
        <taxon>Caldisericum</taxon>
    </lineage>
</organism>
<dbReference type="NCBIfam" id="TIGR00613">
    <property type="entry name" value="reco"/>
    <property type="match status" value="1"/>
</dbReference>
<dbReference type="EMBL" id="AP012051">
    <property type="protein sequence ID" value="BAL80963.1"/>
    <property type="molecule type" value="Genomic_DNA"/>
</dbReference>
<dbReference type="Pfam" id="PF11967">
    <property type="entry name" value="RecO_N"/>
    <property type="match status" value="1"/>
</dbReference>
<protein>
    <recommendedName>
        <fullName evidence="2 7">DNA repair protein RecO</fullName>
    </recommendedName>
    <alternativeName>
        <fullName evidence="6 7">Recombination protein O</fullName>
    </alternativeName>
</protein>
<dbReference type="Proteomes" id="UP000004793">
    <property type="component" value="Chromosome"/>
</dbReference>
<proteinExistence type="inferred from homology"/>
<dbReference type="GO" id="GO:0043590">
    <property type="term" value="C:bacterial nucleoid"/>
    <property type="evidence" value="ECO:0007669"/>
    <property type="project" value="TreeGrafter"/>
</dbReference>
<keyword evidence="4 7" id="KW-0233">DNA recombination</keyword>
<dbReference type="InterPro" id="IPR022572">
    <property type="entry name" value="DNA_rep/recomb_RecO_N"/>
</dbReference>
<evidence type="ECO:0000256" key="2">
    <source>
        <dbReference type="ARBA" id="ARBA00021310"/>
    </source>
</evidence>
<dbReference type="SUPFAM" id="SSF50249">
    <property type="entry name" value="Nucleic acid-binding proteins"/>
    <property type="match status" value="1"/>
</dbReference>
<reference evidence="9 10" key="1">
    <citation type="submission" date="2011-01" db="EMBL/GenBank/DDBJ databases">
        <title>Whole genome sequence of Caldisericum exile AZM16c01.</title>
        <authorList>
            <person name="Narita-Yamada S."/>
            <person name="Kawakoshi A."/>
            <person name="Nakamura S."/>
            <person name="Sasagawa M."/>
            <person name="Fukada J."/>
            <person name="Sekine M."/>
            <person name="Kato Y."/>
            <person name="Fukai R."/>
            <person name="Sasaki K."/>
            <person name="Hanamaki A."/>
            <person name="Narita H."/>
            <person name="Konno Y."/>
            <person name="Mori K."/>
            <person name="Yamazaki S."/>
            <person name="Suzuki K."/>
            <person name="Fujita N."/>
        </authorList>
    </citation>
    <scope>NUCLEOTIDE SEQUENCE [LARGE SCALE GENOMIC DNA]</scope>
    <source>
        <strain evidence="10">DSM 21853 / NBRC 104410 / AZM16c01</strain>
    </source>
</reference>
<evidence type="ECO:0000313" key="10">
    <source>
        <dbReference type="Proteomes" id="UP000004793"/>
    </source>
</evidence>
<dbReference type="PANTHER" id="PTHR33991:SF1">
    <property type="entry name" value="DNA REPAIR PROTEIN RECO"/>
    <property type="match status" value="1"/>
</dbReference>
<evidence type="ECO:0000256" key="6">
    <source>
        <dbReference type="ARBA" id="ARBA00033409"/>
    </source>
</evidence>
<dbReference type="RefSeq" id="WP_014453366.1">
    <property type="nucleotide sequence ID" value="NC_017096.1"/>
</dbReference>
<dbReference type="InterPro" id="IPR012340">
    <property type="entry name" value="NA-bd_OB-fold"/>
</dbReference>
<dbReference type="KEGG" id="cex:CSE_08370"/>
<evidence type="ECO:0000259" key="8">
    <source>
        <dbReference type="Pfam" id="PF11967"/>
    </source>
</evidence>
<accession>A0A7U6GEK8</accession>
<dbReference type="GO" id="GO:0006302">
    <property type="term" value="P:double-strand break repair"/>
    <property type="evidence" value="ECO:0007669"/>
    <property type="project" value="TreeGrafter"/>
</dbReference>
<dbReference type="InterPro" id="IPR042242">
    <property type="entry name" value="RecO_C"/>
</dbReference>
<comment type="function">
    <text evidence="7">Involved in DNA repair and RecF pathway recombination.</text>
</comment>
<feature type="domain" description="DNA replication/recombination mediator RecO N-terminal" evidence="8">
    <location>
        <begin position="1"/>
        <end position="77"/>
    </location>
</feature>
<comment type="similarity">
    <text evidence="1 7">Belongs to the RecO family.</text>
</comment>
<keyword evidence="3 7" id="KW-0227">DNA damage</keyword>
<dbReference type="InterPro" id="IPR003717">
    <property type="entry name" value="RecO"/>
</dbReference>
<dbReference type="Pfam" id="PF02565">
    <property type="entry name" value="RecO_C"/>
    <property type="match status" value="1"/>
</dbReference>
<evidence type="ECO:0000256" key="3">
    <source>
        <dbReference type="ARBA" id="ARBA00022763"/>
    </source>
</evidence>
<dbReference type="GO" id="GO:0006310">
    <property type="term" value="P:DNA recombination"/>
    <property type="evidence" value="ECO:0007669"/>
    <property type="project" value="UniProtKB-UniRule"/>
</dbReference>
<dbReference type="Gene3D" id="2.40.50.140">
    <property type="entry name" value="Nucleic acid-binding proteins"/>
    <property type="match status" value="1"/>
</dbReference>
<keyword evidence="10" id="KW-1185">Reference proteome</keyword>
<keyword evidence="5 7" id="KW-0234">DNA repair</keyword>